<organism evidence="1 2">
    <name type="scientific">Drosophila ananassae</name>
    <name type="common">Fruit fly</name>
    <dbReference type="NCBI Taxonomy" id="7217"/>
    <lineage>
        <taxon>Eukaryota</taxon>
        <taxon>Metazoa</taxon>
        <taxon>Ecdysozoa</taxon>
        <taxon>Arthropoda</taxon>
        <taxon>Hexapoda</taxon>
        <taxon>Insecta</taxon>
        <taxon>Pterygota</taxon>
        <taxon>Neoptera</taxon>
        <taxon>Endopterygota</taxon>
        <taxon>Diptera</taxon>
        <taxon>Brachycera</taxon>
        <taxon>Muscomorpha</taxon>
        <taxon>Ephydroidea</taxon>
        <taxon>Drosophilidae</taxon>
        <taxon>Drosophila</taxon>
        <taxon>Sophophora</taxon>
    </lineage>
</organism>
<sequence length="68" mass="7896">MQIAVGFALQSALRRRQLGVHVQWKRNGFEVTKVFRCTIFVPHVVLFNKLQTHPNRCGFFQGLEKKAL</sequence>
<dbReference type="Proteomes" id="UP000007801">
    <property type="component" value="Unassembled WGS sequence"/>
</dbReference>
<dbReference type="InParanoid" id="A0A0P9BS83"/>
<evidence type="ECO:0000313" key="1">
    <source>
        <dbReference type="EMBL" id="KPU74585.1"/>
    </source>
</evidence>
<gene>
    <name evidence="1" type="primary">Dana\GF28148</name>
    <name evidence="1" type="ORF">GF28148</name>
</gene>
<protein>
    <submittedName>
        <fullName evidence="1">Uncharacterized protein</fullName>
    </submittedName>
</protein>
<name>A0A0P9BS83_DROAN</name>
<accession>A0A0P9BS83</accession>
<dbReference type="AlphaFoldDB" id="A0A0P9BS83"/>
<evidence type="ECO:0000313" key="2">
    <source>
        <dbReference type="Proteomes" id="UP000007801"/>
    </source>
</evidence>
<keyword evidence="2" id="KW-1185">Reference proteome</keyword>
<proteinExistence type="predicted"/>
<reference evidence="1 2" key="1">
    <citation type="journal article" date="2007" name="Nature">
        <title>Evolution of genes and genomes on the Drosophila phylogeny.</title>
        <authorList>
            <consortium name="Drosophila 12 Genomes Consortium"/>
            <person name="Clark A.G."/>
            <person name="Eisen M.B."/>
            <person name="Smith D.R."/>
            <person name="Bergman C.M."/>
            <person name="Oliver B."/>
            <person name="Markow T.A."/>
            <person name="Kaufman T.C."/>
            <person name="Kellis M."/>
            <person name="Gelbart W."/>
            <person name="Iyer V.N."/>
            <person name="Pollard D.A."/>
            <person name="Sackton T.B."/>
            <person name="Larracuente A.M."/>
            <person name="Singh N.D."/>
            <person name="Abad J.P."/>
            <person name="Abt D.N."/>
            <person name="Adryan B."/>
            <person name="Aguade M."/>
            <person name="Akashi H."/>
            <person name="Anderson W.W."/>
            <person name="Aquadro C.F."/>
            <person name="Ardell D.H."/>
            <person name="Arguello R."/>
            <person name="Artieri C.G."/>
            <person name="Barbash D.A."/>
            <person name="Barker D."/>
            <person name="Barsanti P."/>
            <person name="Batterham P."/>
            <person name="Batzoglou S."/>
            <person name="Begun D."/>
            <person name="Bhutkar A."/>
            <person name="Blanco E."/>
            <person name="Bosak S.A."/>
            <person name="Bradley R.K."/>
            <person name="Brand A.D."/>
            <person name="Brent M.R."/>
            <person name="Brooks A.N."/>
            <person name="Brown R.H."/>
            <person name="Butlin R.K."/>
            <person name="Caggese C."/>
            <person name="Calvi B.R."/>
            <person name="Bernardo de Carvalho A."/>
            <person name="Caspi A."/>
            <person name="Castrezana S."/>
            <person name="Celniker S.E."/>
            <person name="Chang J.L."/>
            <person name="Chapple C."/>
            <person name="Chatterji S."/>
            <person name="Chinwalla A."/>
            <person name="Civetta A."/>
            <person name="Clifton S.W."/>
            <person name="Comeron J.M."/>
            <person name="Costello J.C."/>
            <person name="Coyne J.A."/>
            <person name="Daub J."/>
            <person name="David R.G."/>
            <person name="Delcher A.L."/>
            <person name="Delehaunty K."/>
            <person name="Do C.B."/>
            <person name="Ebling H."/>
            <person name="Edwards K."/>
            <person name="Eickbush T."/>
            <person name="Evans J.D."/>
            <person name="Filipski A."/>
            <person name="Findeiss S."/>
            <person name="Freyhult E."/>
            <person name="Fulton L."/>
            <person name="Fulton R."/>
            <person name="Garcia A.C."/>
            <person name="Gardiner A."/>
            <person name="Garfield D.A."/>
            <person name="Garvin B.E."/>
            <person name="Gibson G."/>
            <person name="Gilbert D."/>
            <person name="Gnerre S."/>
            <person name="Godfrey J."/>
            <person name="Good R."/>
            <person name="Gotea V."/>
            <person name="Gravely B."/>
            <person name="Greenberg A.J."/>
            <person name="Griffiths-Jones S."/>
            <person name="Gross S."/>
            <person name="Guigo R."/>
            <person name="Gustafson E.A."/>
            <person name="Haerty W."/>
            <person name="Hahn M.W."/>
            <person name="Halligan D.L."/>
            <person name="Halpern A.L."/>
            <person name="Halter G.M."/>
            <person name="Han M.V."/>
            <person name="Heger A."/>
            <person name="Hillier L."/>
            <person name="Hinrichs A.S."/>
            <person name="Holmes I."/>
            <person name="Hoskins R.A."/>
            <person name="Hubisz M.J."/>
            <person name="Hultmark D."/>
            <person name="Huntley M.A."/>
            <person name="Jaffe D.B."/>
            <person name="Jagadeeshan S."/>
            <person name="Jeck W.R."/>
            <person name="Johnson J."/>
            <person name="Jones C.D."/>
            <person name="Jordan W.C."/>
            <person name="Karpen G.H."/>
            <person name="Kataoka E."/>
            <person name="Keightley P.D."/>
            <person name="Kheradpour P."/>
            <person name="Kirkness E.F."/>
            <person name="Koerich L.B."/>
            <person name="Kristiansen K."/>
            <person name="Kudrna D."/>
            <person name="Kulathinal R.J."/>
            <person name="Kumar S."/>
            <person name="Kwok R."/>
            <person name="Lander E."/>
            <person name="Langley C.H."/>
            <person name="Lapoint R."/>
            <person name="Lazzaro B.P."/>
            <person name="Lee S.J."/>
            <person name="Levesque L."/>
            <person name="Li R."/>
            <person name="Lin C.F."/>
            <person name="Lin M.F."/>
            <person name="Lindblad-Toh K."/>
            <person name="Llopart A."/>
            <person name="Long M."/>
            <person name="Low L."/>
            <person name="Lozovsky E."/>
            <person name="Lu J."/>
            <person name="Luo M."/>
            <person name="Machado C.A."/>
            <person name="Makalowski W."/>
            <person name="Marzo M."/>
            <person name="Matsuda M."/>
            <person name="Matzkin L."/>
            <person name="McAllister B."/>
            <person name="McBride C.S."/>
            <person name="McKernan B."/>
            <person name="McKernan K."/>
            <person name="Mendez-Lago M."/>
            <person name="Minx P."/>
            <person name="Mollenhauer M.U."/>
            <person name="Montooth K."/>
            <person name="Mount S.M."/>
            <person name="Mu X."/>
            <person name="Myers E."/>
            <person name="Negre B."/>
            <person name="Newfeld S."/>
            <person name="Nielsen R."/>
            <person name="Noor M.A."/>
            <person name="O'Grady P."/>
            <person name="Pachter L."/>
            <person name="Papaceit M."/>
            <person name="Parisi M.J."/>
            <person name="Parisi M."/>
            <person name="Parts L."/>
            <person name="Pedersen J.S."/>
            <person name="Pesole G."/>
            <person name="Phillippy A.M."/>
            <person name="Ponting C.P."/>
            <person name="Pop M."/>
            <person name="Porcelli D."/>
            <person name="Powell J.R."/>
            <person name="Prohaska S."/>
            <person name="Pruitt K."/>
            <person name="Puig M."/>
            <person name="Quesneville H."/>
            <person name="Ram K.R."/>
            <person name="Rand D."/>
            <person name="Rasmussen M.D."/>
            <person name="Reed L.K."/>
            <person name="Reenan R."/>
            <person name="Reily A."/>
            <person name="Remington K.A."/>
            <person name="Rieger T.T."/>
            <person name="Ritchie M.G."/>
            <person name="Robin C."/>
            <person name="Rogers Y.H."/>
            <person name="Rohde C."/>
            <person name="Rozas J."/>
            <person name="Rubenfield M.J."/>
            <person name="Ruiz A."/>
            <person name="Russo S."/>
            <person name="Salzberg S.L."/>
            <person name="Sanchez-Gracia A."/>
            <person name="Saranga D.J."/>
            <person name="Sato H."/>
            <person name="Schaeffer S.W."/>
            <person name="Schatz M.C."/>
            <person name="Schlenke T."/>
            <person name="Schwartz R."/>
            <person name="Segarra C."/>
            <person name="Singh R.S."/>
            <person name="Sirot L."/>
            <person name="Sirota M."/>
            <person name="Sisneros N.B."/>
            <person name="Smith C.D."/>
            <person name="Smith T.F."/>
            <person name="Spieth J."/>
            <person name="Stage D.E."/>
            <person name="Stark A."/>
            <person name="Stephan W."/>
            <person name="Strausberg R.L."/>
            <person name="Strempel S."/>
            <person name="Sturgill D."/>
            <person name="Sutton G."/>
            <person name="Sutton G.G."/>
            <person name="Tao W."/>
            <person name="Teichmann S."/>
            <person name="Tobari Y.N."/>
            <person name="Tomimura Y."/>
            <person name="Tsolas J.M."/>
            <person name="Valente V.L."/>
            <person name="Venter E."/>
            <person name="Venter J.C."/>
            <person name="Vicario S."/>
            <person name="Vieira F.G."/>
            <person name="Vilella A.J."/>
            <person name="Villasante A."/>
            <person name="Walenz B."/>
            <person name="Wang J."/>
            <person name="Wasserman M."/>
            <person name="Watts T."/>
            <person name="Wilson D."/>
            <person name="Wilson R.K."/>
            <person name="Wing R.A."/>
            <person name="Wolfner M.F."/>
            <person name="Wong A."/>
            <person name="Wong G.K."/>
            <person name="Wu C.I."/>
            <person name="Wu G."/>
            <person name="Yamamoto D."/>
            <person name="Yang H.P."/>
            <person name="Yang S.P."/>
            <person name="Yorke J.A."/>
            <person name="Yoshida K."/>
            <person name="Zdobnov E."/>
            <person name="Zhang P."/>
            <person name="Zhang Y."/>
            <person name="Zimin A.V."/>
            <person name="Baldwin J."/>
            <person name="Abdouelleil A."/>
            <person name="Abdulkadir J."/>
            <person name="Abebe A."/>
            <person name="Abera B."/>
            <person name="Abreu J."/>
            <person name="Acer S.C."/>
            <person name="Aftuck L."/>
            <person name="Alexander A."/>
            <person name="An P."/>
            <person name="Anderson E."/>
            <person name="Anderson S."/>
            <person name="Arachi H."/>
            <person name="Azer M."/>
            <person name="Bachantsang P."/>
            <person name="Barry A."/>
            <person name="Bayul T."/>
            <person name="Berlin A."/>
            <person name="Bessette D."/>
            <person name="Bloom T."/>
            <person name="Blye J."/>
            <person name="Boguslavskiy L."/>
            <person name="Bonnet C."/>
            <person name="Boukhgalter B."/>
            <person name="Bourzgui I."/>
            <person name="Brown A."/>
            <person name="Cahill P."/>
            <person name="Channer S."/>
            <person name="Cheshatsang Y."/>
            <person name="Chuda L."/>
            <person name="Citroen M."/>
            <person name="Collymore A."/>
            <person name="Cooke P."/>
            <person name="Costello M."/>
            <person name="D'Aco K."/>
            <person name="Daza R."/>
            <person name="De Haan G."/>
            <person name="DeGray S."/>
            <person name="DeMaso C."/>
            <person name="Dhargay N."/>
            <person name="Dooley K."/>
            <person name="Dooley E."/>
            <person name="Doricent M."/>
            <person name="Dorje P."/>
            <person name="Dorjee K."/>
            <person name="Dupes A."/>
            <person name="Elong R."/>
            <person name="Falk J."/>
            <person name="Farina A."/>
            <person name="Faro S."/>
            <person name="Ferguson D."/>
            <person name="Fisher S."/>
            <person name="Foley C.D."/>
            <person name="Franke A."/>
            <person name="Friedrich D."/>
            <person name="Gadbois L."/>
            <person name="Gearin G."/>
            <person name="Gearin C.R."/>
            <person name="Giannoukos G."/>
            <person name="Goode T."/>
            <person name="Graham J."/>
            <person name="Grandbois E."/>
            <person name="Grewal S."/>
            <person name="Gyaltsen K."/>
            <person name="Hafez N."/>
            <person name="Hagos B."/>
            <person name="Hall J."/>
            <person name="Henson C."/>
            <person name="Hollinger A."/>
            <person name="Honan T."/>
            <person name="Huard M.D."/>
            <person name="Hughes L."/>
            <person name="Hurhula B."/>
            <person name="Husby M.E."/>
            <person name="Kamat A."/>
            <person name="Kanga B."/>
            <person name="Kashin S."/>
            <person name="Khazanovich D."/>
            <person name="Kisner P."/>
            <person name="Lance K."/>
            <person name="Lara M."/>
            <person name="Lee W."/>
            <person name="Lennon N."/>
            <person name="Letendre F."/>
            <person name="LeVine R."/>
            <person name="Lipovsky A."/>
            <person name="Liu X."/>
            <person name="Liu J."/>
            <person name="Liu S."/>
            <person name="Lokyitsang T."/>
            <person name="Lokyitsang Y."/>
            <person name="Lubonja R."/>
            <person name="Lui A."/>
            <person name="MacDonald P."/>
            <person name="Magnisalis V."/>
            <person name="Maru K."/>
            <person name="Matthews C."/>
            <person name="McCusker W."/>
            <person name="McDonough S."/>
            <person name="Mehta T."/>
            <person name="Meldrim J."/>
            <person name="Meneus L."/>
            <person name="Mihai O."/>
            <person name="Mihalev A."/>
            <person name="Mihova T."/>
            <person name="Mittelman R."/>
            <person name="Mlenga V."/>
            <person name="Montmayeur A."/>
            <person name="Mulrain L."/>
            <person name="Navidi A."/>
            <person name="Naylor J."/>
            <person name="Negash T."/>
            <person name="Nguyen T."/>
            <person name="Nguyen N."/>
            <person name="Nicol R."/>
            <person name="Norbu C."/>
            <person name="Norbu N."/>
            <person name="Novod N."/>
            <person name="O'Neill B."/>
            <person name="Osman S."/>
            <person name="Markiewicz E."/>
            <person name="Oyono O.L."/>
            <person name="Patti C."/>
            <person name="Phunkhang P."/>
            <person name="Pierre F."/>
            <person name="Priest M."/>
            <person name="Raghuraman S."/>
            <person name="Rege F."/>
            <person name="Reyes R."/>
            <person name="Rise C."/>
            <person name="Rogov P."/>
            <person name="Ross K."/>
            <person name="Ryan E."/>
            <person name="Settipalli S."/>
            <person name="Shea T."/>
            <person name="Sherpa N."/>
            <person name="Shi L."/>
            <person name="Shih D."/>
            <person name="Sparrow T."/>
            <person name="Spaulding J."/>
            <person name="Stalker J."/>
            <person name="Stange-Thomann N."/>
            <person name="Stavropoulos S."/>
            <person name="Stone C."/>
            <person name="Strader C."/>
            <person name="Tesfaye S."/>
            <person name="Thomson T."/>
            <person name="Thoulutsang Y."/>
            <person name="Thoulutsang D."/>
            <person name="Topham K."/>
            <person name="Topping I."/>
            <person name="Tsamla T."/>
            <person name="Vassiliev H."/>
            <person name="Vo A."/>
            <person name="Wangchuk T."/>
            <person name="Wangdi T."/>
            <person name="Weiand M."/>
            <person name="Wilkinson J."/>
            <person name="Wilson A."/>
            <person name="Yadav S."/>
            <person name="Young G."/>
            <person name="Yu Q."/>
            <person name="Zembek L."/>
            <person name="Zhong D."/>
            <person name="Zimmer A."/>
            <person name="Zwirko Z."/>
            <person name="Jaffe D.B."/>
            <person name="Alvarez P."/>
            <person name="Brockman W."/>
            <person name="Butler J."/>
            <person name="Chin C."/>
            <person name="Gnerre S."/>
            <person name="Grabherr M."/>
            <person name="Kleber M."/>
            <person name="Mauceli E."/>
            <person name="MacCallum I."/>
        </authorList>
    </citation>
    <scope>NUCLEOTIDE SEQUENCE [LARGE SCALE GENOMIC DNA]</scope>
    <source>
        <strain evidence="2">Tucson 14024-0371.13</strain>
    </source>
</reference>
<dbReference type="EMBL" id="CH902654">
    <property type="protein sequence ID" value="KPU74585.1"/>
    <property type="molecule type" value="Genomic_DNA"/>
</dbReference>